<accession>A0A1J6ISY0</accession>
<sequence>QNQEDFLCLQQGNRPVVEAYNHEEHDHATEMHDPIASLDRTTEPASDNPADKLAADEREQLEGELVSTAPESLAEESTSFAEENLIAPTLKGMPTSDGPSTADIRQSTRVEQPPIWMQDYVTMMPKSSQCAYSL</sequence>
<reference evidence="2" key="1">
    <citation type="submission" date="2016-11" db="EMBL/GenBank/DDBJ databases">
        <title>The genome of Nicotiana attenuata.</title>
        <authorList>
            <person name="Xu S."/>
            <person name="Brockmoeller T."/>
            <person name="Gaquerel E."/>
            <person name="Navarro A."/>
            <person name="Kuhl H."/>
            <person name="Gase K."/>
            <person name="Ling Z."/>
            <person name="Zhou W."/>
            <person name="Kreitzer C."/>
            <person name="Stanke M."/>
            <person name="Tang H."/>
            <person name="Lyons E."/>
            <person name="Pandey P."/>
            <person name="Pandey S.P."/>
            <person name="Timmermann B."/>
            <person name="Baldwin I.T."/>
        </authorList>
    </citation>
    <scope>NUCLEOTIDE SEQUENCE [LARGE SCALE GENOMIC DNA]</scope>
    <source>
        <strain evidence="2">UT</strain>
    </source>
</reference>
<feature type="region of interest" description="Disordered" evidence="1">
    <location>
        <begin position="20"/>
        <end position="110"/>
    </location>
</feature>
<evidence type="ECO:0000313" key="2">
    <source>
        <dbReference type="EMBL" id="OIT07818.1"/>
    </source>
</evidence>
<gene>
    <name evidence="2" type="ORF">A4A49_62893</name>
</gene>
<comment type="caution">
    <text evidence="2">The sequence shown here is derived from an EMBL/GenBank/DDBJ whole genome shotgun (WGS) entry which is preliminary data.</text>
</comment>
<feature type="non-terminal residue" evidence="2">
    <location>
        <position position="1"/>
    </location>
</feature>
<feature type="compositionally biased region" description="Basic and acidic residues" evidence="1">
    <location>
        <begin position="20"/>
        <end position="33"/>
    </location>
</feature>
<keyword evidence="3" id="KW-1185">Reference proteome</keyword>
<feature type="non-terminal residue" evidence="2">
    <location>
        <position position="134"/>
    </location>
</feature>
<feature type="compositionally biased region" description="Polar residues" evidence="1">
    <location>
        <begin position="97"/>
        <end position="110"/>
    </location>
</feature>
<protein>
    <submittedName>
        <fullName evidence="2">Uncharacterized protein</fullName>
    </submittedName>
</protein>
<feature type="compositionally biased region" description="Basic and acidic residues" evidence="1">
    <location>
        <begin position="49"/>
        <end position="61"/>
    </location>
</feature>
<proteinExistence type="predicted"/>
<name>A0A1J6ISY0_NICAT</name>
<dbReference type="AlphaFoldDB" id="A0A1J6ISY0"/>
<dbReference type="Gramene" id="OIT07818">
    <property type="protein sequence ID" value="OIT07818"/>
    <property type="gene ID" value="A4A49_62893"/>
</dbReference>
<dbReference type="EMBL" id="MJEQ01037183">
    <property type="protein sequence ID" value="OIT07818.1"/>
    <property type="molecule type" value="Genomic_DNA"/>
</dbReference>
<dbReference type="Proteomes" id="UP000187609">
    <property type="component" value="Unassembled WGS sequence"/>
</dbReference>
<evidence type="ECO:0000256" key="1">
    <source>
        <dbReference type="SAM" id="MobiDB-lite"/>
    </source>
</evidence>
<evidence type="ECO:0000313" key="3">
    <source>
        <dbReference type="Proteomes" id="UP000187609"/>
    </source>
</evidence>
<organism evidence="2 3">
    <name type="scientific">Nicotiana attenuata</name>
    <name type="common">Coyote tobacco</name>
    <dbReference type="NCBI Taxonomy" id="49451"/>
    <lineage>
        <taxon>Eukaryota</taxon>
        <taxon>Viridiplantae</taxon>
        <taxon>Streptophyta</taxon>
        <taxon>Embryophyta</taxon>
        <taxon>Tracheophyta</taxon>
        <taxon>Spermatophyta</taxon>
        <taxon>Magnoliopsida</taxon>
        <taxon>eudicotyledons</taxon>
        <taxon>Gunneridae</taxon>
        <taxon>Pentapetalae</taxon>
        <taxon>asterids</taxon>
        <taxon>lamiids</taxon>
        <taxon>Solanales</taxon>
        <taxon>Solanaceae</taxon>
        <taxon>Nicotianoideae</taxon>
        <taxon>Nicotianeae</taxon>
        <taxon>Nicotiana</taxon>
    </lineage>
</organism>